<evidence type="ECO:0000259" key="2">
    <source>
        <dbReference type="Pfam" id="PF24623"/>
    </source>
</evidence>
<accession>A0AA41Q6R5</accession>
<dbReference type="EMBL" id="JAKFHA010000026">
    <property type="protein sequence ID" value="MCF2531726.1"/>
    <property type="molecule type" value="Genomic_DNA"/>
</dbReference>
<feature type="compositionally biased region" description="Basic residues" evidence="1">
    <location>
        <begin position="35"/>
        <end position="49"/>
    </location>
</feature>
<sequence>MTTPPDLAASLPQIAVDCPTCGSAAGQLCTSHSGTRTRRHDTHQARRKAWNATAKDTA</sequence>
<reference evidence="3" key="1">
    <citation type="submission" date="2022-01" db="EMBL/GenBank/DDBJ databases">
        <title>Genome-Based Taxonomic Classification of the Phylum Actinobacteria.</title>
        <authorList>
            <person name="Gao Y."/>
        </authorList>
    </citation>
    <scope>NUCLEOTIDE SEQUENCE</scope>
    <source>
        <strain evidence="3">KLBMP 8922</strain>
    </source>
</reference>
<feature type="domain" description="DNA-binding phage zinc finger" evidence="2">
    <location>
        <begin position="12"/>
        <end position="54"/>
    </location>
</feature>
<proteinExistence type="predicted"/>
<feature type="region of interest" description="Disordered" evidence="1">
    <location>
        <begin position="29"/>
        <end position="58"/>
    </location>
</feature>
<keyword evidence="4" id="KW-1185">Reference proteome</keyword>
<evidence type="ECO:0000256" key="1">
    <source>
        <dbReference type="SAM" id="MobiDB-lite"/>
    </source>
</evidence>
<organism evidence="3 4">
    <name type="scientific">Yinghuangia soli</name>
    <dbReference type="NCBI Taxonomy" id="2908204"/>
    <lineage>
        <taxon>Bacteria</taxon>
        <taxon>Bacillati</taxon>
        <taxon>Actinomycetota</taxon>
        <taxon>Actinomycetes</taxon>
        <taxon>Kitasatosporales</taxon>
        <taxon>Streptomycetaceae</taxon>
        <taxon>Yinghuangia</taxon>
    </lineage>
</organism>
<name>A0AA41Q6R5_9ACTN</name>
<dbReference type="AlphaFoldDB" id="A0AA41Q6R5"/>
<dbReference type="Pfam" id="PF24623">
    <property type="entry name" value="Phage_zn_bind_8"/>
    <property type="match status" value="1"/>
</dbReference>
<comment type="caution">
    <text evidence="3">The sequence shown here is derived from an EMBL/GenBank/DDBJ whole genome shotgun (WGS) entry which is preliminary data.</text>
</comment>
<evidence type="ECO:0000313" key="4">
    <source>
        <dbReference type="Proteomes" id="UP001165378"/>
    </source>
</evidence>
<dbReference type="InterPro" id="IPR056911">
    <property type="entry name" value="Phage_Znf_bind_put"/>
</dbReference>
<dbReference type="Proteomes" id="UP001165378">
    <property type="component" value="Unassembled WGS sequence"/>
</dbReference>
<protein>
    <recommendedName>
        <fullName evidence="2">DNA-binding phage zinc finger domain-containing protein</fullName>
    </recommendedName>
</protein>
<gene>
    <name evidence="3" type="ORF">LZ495_31540</name>
</gene>
<evidence type="ECO:0000313" key="3">
    <source>
        <dbReference type="EMBL" id="MCF2531726.1"/>
    </source>
</evidence>
<dbReference type="RefSeq" id="WP_235056375.1">
    <property type="nucleotide sequence ID" value="NZ_JAKFHA010000026.1"/>
</dbReference>